<evidence type="ECO:0000256" key="8">
    <source>
        <dbReference type="SAM" id="Coils"/>
    </source>
</evidence>
<dbReference type="SMART" id="SM00304">
    <property type="entry name" value="HAMP"/>
    <property type="match status" value="1"/>
</dbReference>
<evidence type="ECO:0000259" key="10">
    <source>
        <dbReference type="PROSITE" id="PS50110"/>
    </source>
</evidence>
<comment type="catalytic activity">
    <reaction evidence="1">
        <text>ATP + protein L-histidine = ADP + protein N-phospho-L-histidine.</text>
        <dbReference type="EC" id="2.7.13.3"/>
    </reaction>
</comment>
<dbReference type="InterPro" id="IPR004358">
    <property type="entry name" value="Sig_transdc_His_kin-like_C"/>
</dbReference>
<dbReference type="InterPro" id="IPR001789">
    <property type="entry name" value="Sig_transdc_resp-reg_receiver"/>
</dbReference>
<gene>
    <name evidence="12" type="ORF">J2X16_002077</name>
</gene>
<keyword evidence="6" id="KW-0418">Kinase</keyword>
<feature type="coiled-coil region" evidence="8">
    <location>
        <begin position="329"/>
        <end position="381"/>
    </location>
</feature>
<dbReference type="Pfam" id="PF02518">
    <property type="entry name" value="HATPase_c"/>
    <property type="match status" value="1"/>
</dbReference>
<evidence type="ECO:0000256" key="5">
    <source>
        <dbReference type="ARBA" id="ARBA00022679"/>
    </source>
</evidence>
<reference evidence="12 13" key="1">
    <citation type="submission" date="2023-07" db="EMBL/GenBank/DDBJ databases">
        <title>Sorghum-associated microbial communities from plants grown in Nebraska, USA.</title>
        <authorList>
            <person name="Schachtman D."/>
        </authorList>
    </citation>
    <scope>NUCLEOTIDE SEQUENCE [LARGE SCALE GENOMIC DNA]</scope>
    <source>
        <strain evidence="12 13">BE310</strain>
    </source>
</reference>
<dbReference type="InterPro" id="IPR036890">
    <property type="entry name" value="HATPase_C_sf"/>
</dbReference>
<feature type="domain" description="HAMP" evidence="11">
    <location>
        <begin position="278"/>
        <end position="330"/>
    </location>
</feature>
<dbReference type="SUPFAM" id="SSF55874">
    <property type="entry name" value="ATPase domain of HSP90 chaperone/DNA topoisomerase II/histidine kinase"/>
    <property type="match status" value="1"/>
</dbReference>
<dbReference type="Gene3D" id="1.10.287.130">
    <property type="match status" value="1"/>
</dbReference>
<evidence type="ECO:0000259" key="11">
    <source>
        <dbReference type="PROSITE" id="PS50885"/>
    </source>
</evidence>
<dbReference type="PANTHER" id="PTHR43047:SF9">
    <property type="entry name" value="HISTIDINE KINASE"/>
    <property type="match status" value="1"/>
</dbReference>
<keyword evidence="5" id="KW-0808">Transferase</keyword>
<dbReference type="CDD" id="cd00156">
    <property type="entry name" value="REC"/>
    <property type="match status" value="1"/>
</dbReference>
<evidence type="ECO:0000256" key="7">
    <source>
        <dbReference type="PROSITE-ProRule" id="PRU00169"/>
    </source>
</evidence>
<sequence length="762" mass="81790">MYFGYREAREHISRLQAAQAMAAAREIEQYLKTLTAGIADAAKLPWGQEPFGLQARRQEFQRLMVLHPAILELQSVDRTGREQLFVSRSQPDRLFSQQQTAFMAAPQEGRPASVGFGQPFFRGASEPTMLLTVPDRGPGGALTVAAVNLRFLTDVSGGLDGIGDGRVFVIDAANRLIAHPVATHVSRSLDMTDFPPVRLLRDRAGATRDASGALDAEDLGGAAVIASAARVEMTDWLVVVEVPRAVALAPAMSTLQRTLLLMSLGLALALFASLRLAARMATPIVKLRQAASRIAQGDLGSRLQVQSGDEIEMLAQDFNVMAAELQASYAGLETKVEDRTRALSRANEQLGEQAGELARLNTQLIANMEELRLRTEEAERANAAKTRFLAAASHDLRQPMHTVGLLTGVLRLRLDRPELAGLADKVLASVAVMEGLFSSLLDISKLDAGVIRPELQNIPLRPMLERVETAYGPQAREAGLALRVRPCDAVVRTDALMLERVLGNLVSNAIRYTTRGGVLLGCRRRGQALAIQVFDTGIGIAAEHQEQVFEEFYRVGDGRAARAEGLGLGLSIVKRSAAMLGHGLRMRSTPARGSMFEICVPLVSLHSSMALANAAAPVGGHDLHGVFVLVIDDHPHNREALGDVFGQWNAQALCSASADEALAQLSQHLRTPDLIVADYQLANGQDGLGAIEQVRAAVEECVPAILLTGTLDSVDPALLRATQAIVAMSKPTDAGRLLRGVDEVIRRATDPVVEPPAAAGSP</sequence>
<keyword evidence="4 7" id="KW-0597">Phosphoprotein</keyword>
<name>A0ABU1Z9Q6_9BURK</name>
<feature type="modified residue" description="4-aspartylphosphate" evidence="7">
    <location>
        <position position="678"/>
    </location>
</feature>
<dbReference type="PROSITE" id="PS50885">
    <property type="entry name" value="HAMP"/>
    <property type="match status" value="1"/>
</dbReference>
<evidence type="ECO:0000256" key="2">
    <source>
        <dbReference type="ARBA" id="ARBA00004370"/>
    </source>
</evidence>
<evidence type="ECO:0000256" key="6">
    <source>
        <dbReference type="ARBA" id="ARBA00022777"/>
    </source>
</evidence>
<evidence type="ECO:0000313" key="13">
    <source>
        <dbReference type="Proteomes" id="UP001180536"/>
    </source>
</evidence>
<dbReference type="CDD" id="cd18774">
    <property type="entry name" value="PDC2_HK_sensor"/>
    <property type="match status" value="1"/>
</dbReference>
<dbReference type="Gene3D" id="3.30.565.10">
    <property type="entry name" value="Histidine kinase-like ATPase, C-terminal domain"/>
    <property type="match status" value="1"/>
</dbReference>
<dbReference type="SUPFAM" id="SSF158472">
    <property type="entry name" value="HAMP domain-like"/>
    <property type="match status" value="1"/>
</dbReference>
<dbReference type="EC" id="2.7.13.3" evidence="3"/>
<dbReference type="InterPro" id="IPR011006">
    <property type="entry name" value="CheY-like_superfamily"/>
</dbReference>
<dbReference type="SMART" id="SM00388">
    <property type="entry name" value="HisKA"/>
    <property type="match status" value="1"/>
</dbReference>
<dbReference type="CDD" id="cd00082">
    <property type="entry name" value="HisKA"/>
    <property type="match status" value="1"/>
</dbReference>
<dbReference type="SMART" id="SM00387">
    <property type="entry name" value="HATPase_c"/>
    <property type="match status" value="1"/>
</dbReference>
<evidence type="ECO:0000259" key="9">
    <source>
        <dbReference type="PROSITE" id="PS50109"/>
    </source>
</evidence>
<dbReference type="PROSITE" id="PS50110">
    <property type="entry name" value="RESPONSE_REGULATORY"/>
    <property type="match status" value="1"/>
</dbReference>
<proteinExistence type="predicted"/>
<protein>
    <recommendedName>
        <fullName evidence="3">histidine kinase</fullName>
        <ecNumber evidence="3">2.7.13.3</ecNumber>
    </recommendedName>
</protein>
<dbReference type="PRINTS" id="PR00344">
    <property type="entry name" value="BCTRLSENSOR"/>
</dbReference>
<dbReference type="Proteomes" id="UP001180536">
    <property type="component" value="Unassembled WGS sequence"/>
</dbReference>
<dbReference type="PROSITE" id="PS50109">
    <property type="entry name" value="HIS_KIN"/>
    <property type="match status" value="1"/>
</dbReference>
<feature type="domain" description="Response regulatory" evidence="10">
    <location>
        <begin position="627"/>
        <end position="745"/>
    </location>
</feature>
<dbReference type="Gene3D" id="6.10.340.10">
    <property type="match status" value="1"/>
</dbReference>
<accession>A0ABU1Z9Q6</accession>
<dbReference type="CDD" id="cd06225">
    <property type="entry name" value="HAMP"/>
    <property type="match status" value="1"/>
</dbReference>
<evidence type="ECO:0000256" key="3">
    <source>
        <dbReference type="ARBA" id="ARBA00012438"/>
    </source>
</evidence>
<dbReference type="EMBL" id="JAVDXQ010000003">
    <property type="protein sequence ID" value="MDR7296730.1"/>
    <property type="molecule type" value="Genomic_DNA"/>
</dbReference>
<dbReference type="InterPro" id="IPR005467">
    <property type="entry name" value="His_kinase_dom"/>
</dbReference>
<dbReference type="InterPro" id="IPR003660">
    <property type="entry name" value="HAMP_dom"/>
</dbReference>
<dbReference type="Gene3D" id="3.30.450.20">
    <property type="entry name" value="PAS domain"/>
    <property type="match status" value="1"/>
</dbReference>
<dbReference type="Pfam" id="PF00672">
    <property type="entry name" value="HAMP"/>
    <property type="match status" value="1"/>
</dbReference>
<dbReference type="SMART" id="SM00448">
    <property type="entry name" value="REC"/>
    <property type="match status" value="1"/>
</dbReference>
<dbReference type="SUPFAM" id="SSF47384">
    <property type="entry name" value="Homodimeric domain of signal transducing histidine kinase"/>
    <property type="match status" value="1"/>
</dbReference>
<evidence type="ECO:0000313" key="12">
    <source>
        <dbReference type="EMBL" id="MDR7296730.1"/>
    </source>
</evidence>
<dbReference type="Pfam" id="PF00512">
    <property type="entry name" value="HisKA"/>
    <property type="match status" value="1"/>
</dbReference>
<evidence type="ECO:0000256" key="1">
    <source>
        <dbReference type="ARBA" id="ARBA00000085"/>
    </source>
</evidence>
<comment type="caution">
    <text evidence="12">The sequence shown here is derived from an EMBL/GenBank/DDBJ whole genome shotgun (WGS) entry which is preliminary data.</text>
</comment>
<dbReference type="InterPro" id="IPR003661">
    <property type="entry name" value="HisK_dim/P_dom"/>
</dbReference>
<dbReference type="PANTHER" id="PTHR43047">
    <property type="entry name" value="TWO-COMPONENT HISTIDINE PROTEIN KINASE"/>
    <property type="match status" value="1"/>
</dbReference>
<organism evidence="12 13">
    <name type="scientific">Pelomonas aquatica</name>
    <dbReference type="NCBI Taxonomy" id="431058"/>
    <lineage>
        <taxon>Bacteria</taxon>
        <taxon>Pseudomonadati</taxon>
        <taxon>Pseudomonadota</taxon>
        <taxon>Betaproteobacteria</taxon>
        <taxon>Burkholderiales</taxon>
        <taxon>Sphaerotilaceae</taxon>
        <taxon>Roseateles</taxon>
    </lineage>
</organism>
<keyword evidence="8" id="KW-0175">Coiled coil</keyword>
<feature type="domain" description="Histidine kinase" evidence="9">
    <location>
        <begin position="391"/>
        <end position="604"/>
    </location>
</feature>
<dbReference type="SUPFAM" id="SSF52172">
    <property type="entry name" value="CheY-like"/>
    <property type="match status" value="1"/>
</dbReference>
<dbReference type="InterPro" id="IPR036097">
    <property type="entry name" value="HisK_dim/P_sf"/>
</dbReference>
<keyword evidence="13" id="KW-1185">Reference proteome</keyword>
<comment type="subcellular location">
    <subcellularLocation>
        <location evidence="2">Membrane</location>
    </subcellularLocation>
</comment>
<dbReference type="InterPro" id="IPR003594">
    <property type="entry name" value="HATPase_dom"/>
</dbReference>
<dbReference type="Pfam" id="PF00072">
    <property type="entry name" value="Response_reg"/>
    <property type="match status" value="1"/>
</dbReference>
<evidence type="ECO:0000256" key="4">
    <source>
        <dbReference type="ARBA" id="ARBA00022553"/>
    </source>
</evidence>
<dbReference type="Gene3D" id="3.40.50.2300">
    <property type="match status" value="1"/>
</dbReference>